<keyword evidence="1" id="KW-0472">Membrane</keyword>
<sequence>MITQIFKLINEADERYFHGHYPCYLPEGGQGWYIHLTLSIHVFVIIALLFLWICQSNNWCPFGSYL</sequence>
<gene>
    <name evidence="2" type="ORF">RJT34_22855</name>
</gene>
<dbReference type="EMBL" id="JAYKXN010000006">
    <property type="protein sequence ID" value="KAK7277837.1"/>
    <property type="molecule type" value="Genomic_DNA"/>
</dbReference>
<organism evidence="2 3">
    <name type="scientific">Clitoria ternatea</name>
    <name type="common">Butterfly pea</name>
    <dbReference type="NCBI Taxonomy" id="43366"/>
    <lineage>
        <taxon>Eukaryota</taxon>
        <taxon>Viridiplantae</taxon>
        <taxon>Streptophyta</taxon>
        <taxon>Embryophyta</taxon>
        <taxon>Tracheophyta</taxon>
        <taxon>Spermatophyta</taxon>
        <taxon>Magnoliopsida</taxon>
        <taxon>eudicotyledons</taxon>
        <taxon>Gunneridae</taxon>
        <taxon>Pentapetalae</taxon>
        <taxon>rosids</taxon>
        <taxon>fabids</taxon>
        <taxon>Fabales</taxon>
        <taxon>Fabaceae</taxon>
        <taxon>Papilionoideae</taxon>
        <taxon>50 kb inversion clade</taxon>
        <taxon>NPAAA clade</taxon>
        <taxon>indigoferoid/millettioid clade</taxon>
        <taxon>Phaseoleae</taxon>
        <taxon>Clitoria</taxon>
    </lineage>
</organism>
<evidence type="ECO:0000313" key="2">
    <source>
        <dbReference type="EMBL" id="KAK7277837.1"/>
    </source>
</evidence>
<keyword evidence="1" id="KW-0812">Transmembrane</keyword>
<evidence type="ECO:0000313" key="3">
    <source>
        <dbReference type="Proteomes" id="UP001359559"/>
    </source>
</evidence>
<feature type="transmembrane region" description="Helical" evidence="1">
    <location>
        <begin position="32"/>
        <end position="54"/>
    </location>
</feature>
<comment type="caution">
    <text evidence="2">The sequence shown here is derived from an EMBL/GenBank/DDBJ whole genome shotgun (WGS) entry which is preliminary data.</text>
</comment>
<dbReference type="Proteomes" id="UP001359559">
    <property type="component" value="Unassembled WGS sequence"/>
</dbReference>
<dbReference type="AlphaFoldDB" id="A0AAN9IFY7"/>
<keyword evidence="3" id="KW-1185">Reference proteome</keyword>
<reference evidence="2 3" key="1">
    <citation type="submission" date="2024-01" db="EMBL/GenBank/DDBJ databases">
        <title>The genomes of 5 underutilized Papilionoideae crops provide insights into root nodulation and disease resistance.</title>
        <authorList>
            <person name="Yuan L."/>
        </authorList>
    </citation>
    <scope>NUCLEOTIDE SEQUENCE [LARGE SCALE GENOMIC DNA]</scope>
    <source>
        <strain evidence="2">LY-2023</strain>
        <tissue evidence="2">Leaf</tissue>
    </source>
</reference>
<evidence type="ECO:0000256" key="1">
    <source>
        <dbReference type="SAM" id="Phobius"/>
    </source>
</evidence>
<keyword evidence="1" id="KW-1133">Transmembrane helix</keyword>
<name>A0AAN9IFY7_CLITE</name>
<protein>
    <submittedName>
        <fullName evidence="2">Uncharacterized protein</fullName>
    </submittedName>
</protein>
<accession>A0AAN9IFY7</accession>
<proteinExistence type="predicted"/>